<keyword evidence="1" id="KW-0812">Transmembrane</keyword>
<keyword evidence="4" id="KW-1185">Reference proteome</keyword>
<evidence type="ECO:0000256" key="2">
    <source>
        <dbReference type="SAM" id="SignalP"/>
    </source>
</evidence>
<protein>
    <submittedName>
        <fullName evidence="3">Uncharacterized protein</fullName>
    </submittedName>
</protein>
<keyword evidence="1" id="KW-1133">Transmembrane helix</keyword>
<keyword evidence="2" id="KW-0732">Signal</keyword>
<proteinExistence type="predicted"/>
<name>A0AAV5I458_9ROSI</name>
<organism evidence="3 4">
    <name type="scientific">Rubroshorea leprosula</name>
    <dbReference type="NCBI Taxonomy" id="152421"/>
    <lineage>
        <taxon>Eukaryota</taxon>
        <taxon>Viridiplantae</taxon>
        <taxon>Streptophyta</taxon>
        <taxon>Embryophyta</taxon>
        <taxon>Tracheophyta</taxon>
        <taxon>Spermatophyta</taxon>
        <taxon>Magnoliopsida</taxon>
        <taxon>eudicotyledons</taxon>
        <taxon>Gunneridae</taxon>
        <taxon>Pentapetalae</taxon>
        <taxon>rosids</taxon>
        <taxon>malvids</taxon>
        <taxon>Malvales</taxon>
        <taxon>Dipterocarpaceae</taxon>
        <taxon>Rubroshorea</taxon>
    </lineage>
</organism>
<dbReference type="AlphaFoldDB" id="A0AAV5I458"/>
<feature type="signal peptide" evidence="2">
    <location>
        <begin position="1"/>
        <end position="18"/>
    </location>
</feature>
<dbReference type="EMBL" id="BPVZ01000007">
    <property type="protein sequence ID" value="GKU93800.1"/>
    <property type="molecule type" value="Genomic_DNA"/>
</dbReference>
<evidence type="ECO:0000313" key="4">
    <source>
        <dbReference type="Proteomes" id="UP001054252"/>
    </source>
</evidence>
<evidence type="ECO:0000313" key="3">
    <source>
        <dbReference type="EMBL" id="GKU93800.1"/>
    </source>
</evidence>
<feature type="chain" id="PRO_5043719461" evidence="2">
    <location>
        <begin position="19"/>
        <end position="68"/>
    </location>
</feature>
<reference evidence="3 4" key="1">
    <citation type="journal article" date="2021" name="Commun. Biol.">
        <title>The genome of Shorea leprosula (Dipterocarpaceae) highlights the ecological relevance of drought in aseasonal tropical rainforests.</title>
        <authorList>
            <person name="Ng K.K.S."/>
            <person name="Kobayashi M.J."/>
            <person name="Fawcett J.A."/>
            <person name="Hatakeyama M."/>
            <person name="Paape T."/>
            <person name="Ng C.H."/>
            <person name="Ang C.C."/>
            <person name="Tnah L.H."/>
            <person name="Lee C.T."/>
            <person name="Nishiyama T."/>
            <person name="Sese J."/>
            <person name="O'Brien M.J."/>
            <person name="Copetti D."/>
            <person name="Mohd Noor M.I."/>
            <person name="Ong R.C."/>
            <person name="Putra M."/>
            <person name="Sireger I.Z."/>
            <person name="Indrioko S."/>
            <person name="Kosugi Y."/>
            <person name="Izuno A."/>
            <person name="Isagi Y."/>
            <person name="Lee S.L."/>
            <person name="Shimizu K.K."/>
        </authorList>
    </citation>
    <scope>NUCLEOTIDE SEQUENCE [LARGE SCALE GENOMIC DNA]</scope>
    <source>
        <strain evidence="3">214</strain>
    </source>
</reference>
<comment type="caution">
    <text evidence="3">The sequence shown here is derived from an EMBL/GenBank/DDBJ whole genome shotgun (WGS) entry which is preliminary data.</text>
</comment>
<accession>A0AAV5I458</accession>
<evidence type="ECO:0000256" key="1">
    <source>
        <dbReference type="SAM" id="Phobius"/>
    </source>
</evidence>
<dbReference type="Proteomes" id="UP001054252">
    <property type="component" value="Unassembled WGS sequence"/>
</dbReference>
<feature type="transmembrane region" description="Helical" evidence="1">
    <location>
        <begin position="48"/>
        <end position="66"/>
    </location>
</feature>
<keyword evidence="1" id="KW-0472">Membrane</keyword>
<gene>
    <name evidence="3" type="ORF">SLEP1_g7364</name>
</gene>
<sequence length="68" mass="7693">MIFNILLIFLLALGYGNCIEYAAGGRFCSYDGGSCSVKKGSSDCAMSWTWLTWLCYLPVYIFWSNFHS</sequence>